<dbReference type="KEGG" id="vde:111254091"/>
<protein>
    <submittedName>
        <fullName evidence="1">Uncharacterized protein</fullName>
    </submittedName>
</protein>
<dbReference type="AlphaFoldDB" id="A0A7M7L4U6"/>
<dbReference type="GeneID" id="111254091"/>
<reference evidence="1" key="1">
    <citation type="submission" date="2021-01" db="UniProtKB">
        <authorList>
            <consortium name="EnsemblMetazoa"/>
        </authorList>
    </citation>
    <scope>IDENTIFICATION</scope>
</reference>
<keyword evidence="2" id="KW-1185">Reference proteome</keyword>
<evidence type="ECO:0000313" key="1">
    <source>
        <dbReference type="EnsemblMetazoa" id="XP_022670330"/>
    </source>
</evidence>
<name>A0A7M7L4U6_VARDE</name>
<organism evidence="1 2">
    <name type="scientific">Varroa destructor</name>
    <name type="common">Honeybee mite</name>
    <dbReference type="NCBI Taxonomy" id="109461"/>
    <lineage>
        <taxon>Eukaryota</taxon>
        <taxon>Metazoa</taxon>
        <taxon>Ecdysozoa</taxon>
        <taxon>Arthropoda</taxon>
        <taxon>Chelicerata</taxon>
        <taxon>Arachnida</taxon>
        <taxon>Acari</taxon>
        <taxon>Parasitiformes</taxon>
        <taxon>Mesostigmata</taxon>
        <taxon>Gamasina</taxon>
        <taxon>Dermanyssoidea</taxon>
        <taxon>Varroidae</taxon>
        <taxon>Varroa</taxon>
    </lineage>
</organism>
<proteinExistence type="predicted"/>
<sequence length="133" mass="15048">MRFFGGARVTRHIVTVQDGKYTVQDGKTWRMSHVYVAVAWFPLWCLSTSTTLWQADDRDVLTGYSSGNTIQRARASSRSELIHLTLTPNAFLRSMIHSSSWTFLEASFNGHESYRCLHVPAEFLPTCTVCASL</sequence>
<dbReference type="EnsemblMetazoa" id="XM_022814595">
    <property type="protein sequence ID" value="XP_022670330"/>
    <property type="gene ID" value="LOC111254091"/>
</dbReference>
<evidence type="ECO:0000313" key="2">
    <source>
        <dbReference type="Proteomes" id="UP000594260"/>
    </source>
</evidence>
<accession>A0A7M7L4U6</accession>
<dbReference type="Proteomes" id="UP000594260">
    <property type="component" value="Unplaced"/>
</dbReference>
<dbReference type="InParanoid" id="A0A7M7L4U6"/>
<dbReference type="RefSeq" id="XP_022670330.1">
    <property type="nucleotide sequence ID" value="XM_022814595.1"/>
</dbReference>